<keyword evidence="16" id="KW-1185">Reference proteome</keyword>
<dbReference type="Gene3D" id="1.10.8.60">
    <property type="match status" value="1"/>
</dbReference>
<feature type="coiled-coil region" evidence="13">
    <location>
        <begin position="414"/>
        <end position="494"/>
    </location>
</feature>
<comment type="subcellular location">
    <subcellularLocation>
        <location evidence="1 13">Cytoplasm</location>
    </subcellularLocation>
</comment>
<feature type="domain" description="Clp R" evidence="14">
    <location>
        <begin position="3"/>
        <end position="148"/>
    </location>
</feature>
<dbReference type="SUPFAM" id="SSF52540">
    <property type="entry name" value="P-loop containing nucleoside triphosphate hydrolases"/>
    <property type="match status" value="2"/>
</dbReference>
<evidence type="ECO:0000313" key="15">
    <source>
        <dbReference type="EMBL" id="OBV10053.1"/>
    </source>
</evidence>
<keyword evidence="6 12" id="KW-0067">ATP-binding</keyword>
<keyword evidence="15" id="KW-0378">Hydrolase</keyword>
<evidence type="ECO:0000256" key="5">
    <source>
        <dbReference type="ARBA" id="ARBA00022741"/>
    </source>
</evidence>
<dbReference type="FunFam" id="3.40.50.300:FF:000025">
    <property type="entry name" value="ATP-dependent Clp protease subunit"/>
    <property type="match status" value="1"/>
</dbReference>
<dbReference type="InterPro" id="IPR001270">
    <property type="entry name" value="ClpA/B"/>
</dbReference>
<comment type="similarity">
    <text evidence="2 12">Belongs to the ClpA/ClpB family.</text>
</comment>
<dbReference type="Gene3D" id="3.40.50.300">
    <property type="entry name" value="P-loop containing nucleotide triphosphate hydrolases"/>
    <property type="match status" value="3"/>
</dbReference>
<dbReference type="InterPro" id="IPR003959">
    <property type="entry name" value="ATPase_AAA_core"/>
</dbReference>
<reference evidence="15 16" key="1">
    <citation type="submission" date="2016-06" db="EMBL/GenBank/DDBJ databases">
        <title>Genome sequence of Porphyrobacter dokdonensis DSW-74.</title>
        <authorList>
            <person name="Kim J.F."/>
            <person name="Song J.Y."/>
        </authorList>
    </citation>
    <scope>NUCLEOTIDE SEQUENCE [LARGE SCALE GENOMIC DNA]</scope>
    <source>
        <strain evidence="15 16">DSW-74</strain>
    </source>
</reference>
<accession>A0A1A7BC04</accession>
<dbReference type="InterPro" id="IPR003593">
    <property type="entry name" value="AAA+_ATPase"/>
</dbReference>
<sequence length="858" mass="93998">MNLEKFTDRAKGFLQSSQTVAIRMNHQRITPLHILKALLEDNEGMASGLIQRAGGEPALAVSAVDAGLARIPAVTGSGAQATPGLDNDAVRVLDQAEQIADKAGDSYVTVERLLVALALSQGGAGEALKASGITPQSLNAAIEHLRGGKRADSANAEANYDAMEKYARDLTKAARDGKLDPVIGRDEEIRRTIQILARRTKNNPALIGEPGTGKTAIAEGLALRIANGDVPDSLKGRTLMSLDMGALIAGAKYRGEFEERLKSVLDEVKAAEGNIILFIDEMHTLIGAGASEGSMDASNLLKPALSRGELHCIGATTLDEYQKYVEKDPALQRRFQSVYIDEPTVEDTISILRGIKDKYELHHGVRITDGAIVAAAKLSDRYISNRFLPDKAIDLMDEAASRIRMEVESKPEEIEALDRRIIQLKIEEQALQKETDQNSKDRLVALREELANLEQQSSELTTRWQNERDKIEAEGKIKEQLDAARLELEQAQRTGDLAKAGELSYGTIPALEKQLAEAQSHSENALLREEVTEEDIAGVVSRWTGVPVDKMMEGEREKLLDMENILGKRVIGQTQAIEAVSKAVRRARAGLQDPGRPLGSFLFLGPTGVGKTELTKALAGFLFDDDSAMVRIDMSEFMEKHAVARLIGAPPGYVGYEEGGVLTEAVRRRPYQVVLFDEVEKAHSDVFNVLLQVLDDGRLTDGQGRVVDFSNTLIILTSNLGSQYLANLPDGGDVASVEKDVMDVVRGHFRPEFLNRLDEIILFHRLGQEHMAPIVEIQVKRVQKLLADRKITLDLTDAALRWLGRVGYDPVYGARPLKRAVQRYLQDPLAEMLLEGKLPDGATLRVDEGDGQLSMTVS</sequence>
<dbReference type="InterPro" id="IPR017730">
    <property type="entry name" value="Chaperonin_ClpB"/>
</dbReference>
<evidence type="ECO:0000256" key="6">
    <source>
        <dbReference type="ARBA" id="ARBA00022840"/>
    </source>
</evidence>
<name>A0A1A7BC04_9SPHN</name>
<dbReference type="SUPFAM" id="SSF81923">
    <property type="entry name" value="Double Clp-N motif"/>
    <property type="match status" value="1"/>
</dbReference>
<dbReference type="Pfam" id="PF02861">
    <property type="entry name" value="Clp_N"/>
    <property type="match status" value="1"/>
</dbReference>
<evidence type="ECO:0000259" key="14">
    <source>
        <dbReference type="PROSITE" id="PS51903"/>
    </source>
</evidence>
<dbReference type="SMART" id="SM00382">
    <property type="entry name" value="AAA"/>
    <property type="match status" value="2"/>
</dbReference>
<evidence type="ECO:0000256" key="2">
    <source>
        <dbReference type="ARBA" id="ARBA00008675"/>
    </source>
</evidence>
<dbReference type="PROSITE" id="PS00870">
    <property type="entry name" value="CLPAB_1"/>
    <property type="match status" value="1"/>
</dbReference>
<comment type="subunit">
    <text evidence="10">Homohexamer. The oligomerization is ATP-dependent.</text>
</comment>
<keyword evidence="15" id="KW-0645">Protease</keyword>
<keyword evidence="8 12" id="KW-0143">Chaperone</keyword>
<keyword evidence="4 11" id="KW-0677">Repeat</keyword>
<dbReference type="PRINTS" id="PR00300">
    <property type="entry name" value="CLPPROTEASEA"/>
</dbReference>
<dbReference type="CDD" id="cd00009">
    <property type="entry name" value="AAA"/>
    <property type="match status" value="1"/>
</dbReference>
<dbReference type="InterPro" id="IPR050130">
    <property type="entry name" value="ClpA_ClpB"/>
</dbReference>
<evidence type="ECO:0000256" key="9">
    <source>
        <dbReference type="ARBA" id="ARBA00025613"/>
    </source>
</evidence>
<dbReference type="GO" id="GO:0042026">
    <property type="term" value="P:protein refolding"/>
    <property type="evidence" value="ECO:0007669"/>
    <property type="project" value="UniProtKB-UniRule"/>
</dbReference>
<dbReference type="Pfam" id="PF17871">
    <property type="entry name" value="AAA_lid_9"/>
    <property type="match status" value="1"/>
</dbReference>
<dbReference type="InterPro" id="IPR036628">
    <property type="entry name" value="Clp_N_dom_sf"/>
</dbReference>
<dbReference type="GO" id="GO:0005737">
    <property type="term" value="C:cytoplasm"/>
    <property type="evidence" value="ECO:0007669"/>
    <property type="project" value="UniProtKB-SubCell"/>
</dbReference>
<dbReference type="Pfam" id="PF07724">
    <property type="entry name" value="AAA_2"/>
    <property type="match status" value="1"/>
</dbReference>
<keyword evidence="13" id="KW-0346">Stress response</keyword>
<dbReference type="Pfam" id="PF10431">
    <property type="entry name" value="ClpB_D2-small"/>
    <property type="match status" value="1"/>
</dbReference>
<dbReference type="FunFam" id="3.40.50.300:FF:000120">
    <property type="entry name" value="ATP-dependent chaperone ClpB"/>
    <property type="match status" value="1"/>
</dbReference>
<evidence type="ECO:0000256" key="3">
    <source>
        <dbReference type="ARBA" id="ARBA00017574"/>
    </source>
</evidence>
<dbReference type="RefSeq" id="WP_068865633.1">
    <property type="nucleotide sequence ID" value="NZ_LZYB01000008.1"/>
</dbReference>
<proteinExistence type="inferred from homology"/>
<evidence type="ECO:0000256" key="12">
    <source>
        <dbReference type="RuleBase" id="RU004432"/>
    </source>
</evidence>
<dbReference type="GO" id="GO:0016887">
    <property type="term" value="F:ATP hydrolysis activity"/>
    <property type="evidence" value="ECO:0007669"/>
    <property type="project" value="InterPro"/>
</dbReference>
<dbReference type="InterPro" id="IPR019489">
    <property type="entry name" value="Clp_ATPase_C"/>
</dbReference>
<comment type="subunit">
    <text evidence="13">Homohexamer; The oligomerization is ATP-dependent.</text>
</comment>
<evidence type="ECO:0000256" key="7">
    <source>
        <dbReference type="ARBA" id="ARBA00023054"/>
    </source>
</evidence>
<comment type="caution">
    <text evidence="15">The sequence shown here is derived from an EMBL/GenBank/DDBJ whole genome shotgun (WGS) entry which is preliminary data.</text>
</comment>
<evidence type="ECO:0000256" key="8">
    <source>
        <dbReference type="ARBA" id="ARBA00023186"/>
    </source>
</evidence>
<dbReference type="InterPro" id="IPR018368">
    <property type="entry name" value="ClpA/B_CS1"/>
</dbReference>
<evidence type="ECO:0000256" key="4">
    <source>
        <dbReference type="ARBA" id="ARBA00022737"/>
    </source>
</evidence>
<comment type="function">
    <text evidence="9">Part of a stress-induced multi-chaperone system, it is involved in the recovery of the cell from heat-induced damage, in cooperation with DnaK, DnaJ and GrpE. Acts before DnaK, in the processing of protein aggregates. Protein binding stimulates the ATPase activity; ATP hydrolysis unfolds the denatured protein aggregates, which probably helps expose new hydrophobic binding sites on the surface of ClpB-bound aggregates, contributing to the solubilization and refolding of denatured protein aggregates by DnaK.</text>
</comment>
<dbReference type="PROSITE" id="PS00871">
    <property type="entry name" value="CLPAB_2"/>
    <property type="match status" value="1"/>
</dbReference>
<evidence type="ECO:0000256" key="11">
    <source>
        <dbReference type="PROSITE-ProRule" id="PRU01251"/>
    </source>
</evidence>
<dbReference type="Gene3D" id="1.10.1780.10">
    <property type="entry name" value="Clp, N-terminal domain"/>
    <property type="match status" value="1"/>
</dbReference>
<evidence type="ECO:0000256" key="1">
    <source>
        <dbReference type="ARBA" id="ARBA00004496"/>
    </source>
</evidence>
<dbReference type="STRING" id="1300349.I603_2614"/>
<dbReference type="PATRIC" id="fig|1300349.4.peg.2604"/>
<dbReference type="SMART" id="SM01086">
    <property type="entry name" value="ClpB_D2-small"/>
    <property type="match status" value="1"/>
</dbReference>
<keyword evidence="13" id="KW-0963">Cytoplasm</keyword>
<dbReference type="InterPro" id="IPR028299">
    <property type="entry name" value="ClpA/B_CS2"/>
</dbReference>
<dbReference type="Pfam" id="PF00004">
    <property type="entry name" value="AAA"/>
    <property type="match status" value="1"/>
</dbReference>
<gene>
    <name evidence="13" type="primary">clpB</name>
    <name evidence="15" type="ORF">I603_2614</name>
</gene>
<dbReference type="PANTHER" id="PTHR11638">
    <property type="entry name" value="ATP-DEPENDENT CLP PROTEASE"/>
    <property type="match status" value="1"/>
</dbReference>
<dbReference type="GO" id="GO:0034605">
    <property type="term" value="P:cellular response to heat"/>
    <property type="evidence" value="ECO:0007669"/>
    <property type="project" value="TreeGrafter"/>
</dbReference>
<dbReference type="CDD" id="cd19499">
    <property type="entry name" value="RecA-like_ClpB_Hsp104-like"/>
    <property type="match status" value="1"/>
</dbReference>
<evidence type="ECO:0000313" key="16">
    <source>
        <dbReference type="Proteomes" id="UP000092484"/>
    </source>
</evidence>
<dbReference type="InterPro" id="IPR041546">
    <property type="entry name" value="ClpA/ClpB_AAA_lid"/>
</dbReference>
<dbReference type="GO" id="GO:0008233">
    <property type="term" value="F:peptidase activity"/>
    <property type="evidence" value="ECO:0007669"/>
    <property type="project" value="UniProtKB-KW"/>
</dbReference>
<keyword evidence="5 12" id="KW-0547">Nucleotide-binding</keyword>
<dbReference type="Proteomes" id="UP000092484">
    <property type="component" value="Unassembled WGS sequence"/>
</dbReference>
<dbReference type="AlphaFoldDB" id="A0A1A7BC04"/>
<dbReference type="GO" id="GO:0006508">
    <property type="term" value="P:proteolysis"/>
    <property type="evidence" value="ECO:0007669"/>
    <property type="project" value="UniProtKB-KW"/>
</dbReference>
<organism evidence="15 16">
    <name type="scientific">Erythrobacter dokdonensis DSW-74</name>
    <dbReference type="NCBI Taxonomy" id="1300349"/>
    <lineage>
        <taxon>Bacteria</taxon>
        <taxon>Pseudomonadati</taxon>
        <taxon>Pseudomonadota</taxon>
        <taxon>Alphaproteobacteria</taxon>
        <taxon>Sphingomonadales</taxon>
        <taxon>Erythrobacteraceae</taxon>
        <taxon>Erythrobacter/Porphyrobacter group</taxon>
        <taxon>Erythrobacter</taxon>
    </lineage>
</organism>
<dbReference type="InterPro" id="IPR004176">
    <property type="entry name" value="Clp_R_N"/>
</dbReference>
<protein>
    <recommendedName>
        <fullName evidence="3 13">Chaperone protein ClpB</fullName>
    </recommendedName>
</protein>
<dbReference type="InterPro" id="IPR027417">
    <property type="entry name" value="P-loop_NTPase"/>
</dbReference>
<dbReference type="EMBL" id="LZYB01000008">
    <property type="protein sequence ID" value="OBV10053.1"/>
    <property type="molecule type" value="Genomic_DNA"/>
</dbReference>
<evidence type="ECO:0000256" key="13">
    <source>
        <dbReference type="RuleBase" id="RU362034"/>
    </source>
</evidence>
<evidence type="ECO:0000256" key="10">
    <source>
        <dbReference type="ARBA" id="ARBA00026057"/>
    </source>
</evidence>
<dbReference type="GO" id="GO:0005524">
    <property type="term" value="F:ATP binding"/>
    <property type="evidence" value="ECO:0007669"/>
    <property type="project" value="UniProtKB-UniRule"/>
</dbReference>
<keyword evidence="7 13" id="KW-0175">Coiled coil</keyword>
<dbReference type="PANTHER" id="PTHR11638:SF18">
    <property type="entry name" value="HEAT SHOCK PROTEIN 104"/>
    <property type="match status" value="1"/>
</dbReference>
<dbReference type="FunFam" id="3.40.50.300:FF:000010">
    <property type="entry name" value="Chaperone clpB 1, putative"/>
    <property type="match status" value="1"/>
</dbReference>
<dbReference type="NCBIfam" id="TIGR03346">
    <property type="entry name" value="chaperone_ClpB"/>
    <property type="match status" value="1"/>
</dbReference>
<dbReference type="PROSITE" id="PS51903">
    <property type="entry name" value="CLP_R"/>
    <property type="match status" value="1"/>
</dbReference>